<evidence type="ECO:0000259" key="1">
    <source>
        <dbReference type="Pfam" id="PF04564"/>
    </source>
</evidence>
<evidence type="ECO:0000313" key="2">
    <source>
        <dbReference type="EMBL" id="EAY21729.1"/>
    </source>
</evidence>
<sequence length="304" mass="35562">MKIKTEDEILDEARKLKSQIVLRKNDLYRRDADFNFIAFPSMMNTMTVMNGARNFVMTEHPFFQPFYILPILYGYQYCCYFQNDLENNIYSTTALFFTDVRRFDQILTNFHVPERFSHPIKLTSLSLIQAYYYFHISKAQTTSNFEKILKYALIVGNNFICDAINEKVASNHSIYIHIPVKILTSALFGSINFILASKSFPAIKQSIRTYIGKMLFFKDKIEEFPENLDVPEELQCTICRSLLNDPMILGCNFYCKDCINHWLNENEVDPADGLPATKRSLYPSPEMKHFCCQYYKLKIANTNQ</sequence>
<dbReference type="InterPro" id="IPR013083">
    <property type="entry name" value="Znf_RING/FYVE/PHD"/>
</dbReference>
<name>A2DCV5_TRIV3</name>
<gene>
    <name evidence="2" type="ORF">TVAG_237550</name>
</gene>
<dbReference type="Gene3D" id="3.30.40.10">
    <property type="entry name" value="Zinc/RING finger domain, C3HC4 (zinc finger)"/>
    <property type="match status" value="1"/>
</dbReference>
<proteinExistence type="predicted"/>
<dbReference type="GO" id="GO:0004842">
    <property type="term" value="F:ubiquitin-protein transferase activity"/>
    <property type="evidence" value="ECO:0007669"/>
    <property type="project" value="InterPro"/>
</dbReference>
<dbReference type="OrthoDB" id="6477712at2759"/>
<dbReference type="VEuPathDB" id="TrichDB:TVAG_237550"/>
<dbReference type="SUPFAM" id="SSF57850">
    <property type="entry name" value="RING/U-box"/>
    <property type="match status" value="1"/>
</dbReference>
<dbReference type="RefSeq" id="XP_001582715.1">
    <property type="nucleotide sequence ID" value="XM_001582665.1"/>
</dbReference>
<keyword evidence="3" id="KW-1185">Reference proteome</keyword>
<dbReference type="Proteomes" id="UP000001542">
    <property type="component" value="Unassembled WGS sequence"/>
</dbReference>
<organism evidence="2 3">
    <name type="scientific">Trichomonas vaginalis (strain ATCC PRA-98 / G3)</name>
    <dbReference type="NCBI Taxonomy" id="412133"/>
    <lineage>
        <taxon>Eukaryota</taxon>
        <taxon>Metamonada</taxon>
        <taxon>Parabasalia</taxon>
        <taxon>Trichomonadida</taxon>
        <taxon>Trichomonadidae</taxon>
        <taxon>Trichomonas</taxon>
    </lineage>
</organism>
<dbReference type="KEGG" id="tva:5467281"/>
<protein>
    <recommendedName>
        <fullName evidence="1">U-box domain-containing protein</fullName>
    </recommendedName>
</protein>
<dbReference type="InParanoid" id="A2DCV5"/>
<dbReference type="EMBL" id="DS113188">
    <property type="protein sequence ID" value="EAY21729.1"/>
    <property type="molecule type" value="Genomic_DNA"/>
</dbReference>
<reference evidence="2" key="1">
    <citation type="submission" date="2006-10" db="EMBL/GenBank/DDBJ databases">
        <authorList>
            <person name="Amadeo P."/>
            <person name="Zhao Q."/>
            <person name="Wortman J."/>
            <person name="Fraser-Liggett C."/>
            <person name="Carlton J."/>
        </authorList>
    </citation>
    <scope>NUCLEOTIDE SEQUENCE</scope>
    <source>
        <strain evidence="2">G3</strain>
    </source>
</reference>
<dbReference type="Pfam" id="PF04564">
    <property type="entry name" value="U-box"/>
    <property type="match status" value="1"/>
</dbReference>
<accession>A2DCV5</accession>
<dbReference type="AlphaFoldDB" id="A2DCV5"/>
<dbReference type="VEuPathDB" id="TrichDB:TVAGG3_0606730"/>
<reference evidence="2" key="2">
    <citation type="journal article" date="2007" name="Science">
        <title>Draft genome sequence of the sexually transmitted pathogen Trichomonas vaginalis.</title>
        <authorList>
            <person name="Carlton J.M."/>
            <person name="Hirt R.P."/>
            <person name="Silva J.C."/>
            <person name="Delcher A.L."/>
            <person name="Schatz M."/>
            <person name="Zhao Q."/>
            <person name="Wortman J.R."/>
            <person name="Bidwell S.L."/>
            <person name="Alsmark U.C.M."/>
            <person name="Besteiro S."/>
            <person name="Sicheritz-Ponten T."/>
            <person name="Noel C.J."/>
            <person name="Dacks J.B."/>
            <person name="Foster P.G."/>
            <person name="Simillion C."/>
            <person name="Van de Peer Y."/>
            <person name="Miranda-Saavedra D."/>
            <person name="Barton G.J."/>
            <person name="Westrop G.D."/>
            <person name="Mueller S."/>
            <person name="Dessi D."/>
            <person name="Fiori P.L."/>
            <person name="Ren Q."/>
            <person name="Paulsen I."/>
            <person name="Zhang H."/>
            <person name="Bastida-Corcuera F.D."/>
            <person name="Simoes-Barbosa A."/>
            <person name="Brown M.T."/>
            <person name="Hayes R.D."/>
            <person name="Mukherjee M."/>
            <person name="Okumura C.Y."/>
            <person name="Schneider R."/>
            <person name="Smith A.J."/>
            <person name="Vanacova S."/>
            <person name="Villalvazo M."/>
            <person name="Haas B.J."/>
            <person name="Pertea M."/>
            <person name="Feldblyum T.V."/>
            <person name="Utterback T.R."/>
            <person name="Shu C.L."/>
            <person name="Osoegawa K."/>
            <person name="de Jong P.J."/>
            <person name="Hrdy I."/>
            <person name="Horvathova L."/>
            <person name="Zubacova Z."/>
            <person name="Dolezal P."/>
            <person name="Malik S.B."/>
            <person name="Logsdon J.M. Jr."/>
            <person name="Henze K."/>
            <person name="Gupta A."/>
            <person name="Wang C.C."/>
            <person name="Dunne R.L."/>
            <person name="Upcroft J.A."/>
            <person name="Upcroft P."/>
            <person name="White O."/>
            <person name="Salzberg S.L."/>
            <person name="Tang P."/>
            <person name="Chiu C.-H."/>
            <person name="Lee Y.-S."/>
            <person name="Embley T.M."/>
            <person name="Coombs G.H."/>
            <person name="Mottram J.C."/>
            <person name="Tachezy J."/>
            <person name="Fraser-Liggett C.M."/>
            <person name="Johnson P.J."/>
        </authorList>
    </citation>
    <scope>NUCLEOTIDE SEQUENCE [LARGE SCALE GENOMIC DNA]</scope>
    <source>
        <strain evidence="2">G3</strain>
    </source>
</reference>
<evidence type="ECO:0000313" key="3">
    <source>
        <dbReference type="Proteomes" id="UP000001542"/>
    </source>
</evidence>
<dbReference type="GO" id="GO:0016567">
    <property type="term" value="P:protein ubiquitination"/>
    <property type="evidence" value="ECO:0007669"/>
    <property type="project" value="InterPro"/>
</dbReference>
<feature type="domain" description="U-box" evidence="1">
    <location>
        <begin position="230"/>
        <end position="290"/>
    </location>
</feature>
<dbReference type="InterPro" id="IPR003613">
    <property type="entry name" value="Ubox_domain"/>
</dbReference>